<dbReference type="RefSeq" id="WP_013323032.1">
    <property type="nucleotide sequence ID" value="NC_014501.1"/>
</dbReference>
<dbReference type="STRING" id="497965.Cyan7822_2982"/>
<dbReference type="GO" id="GO:0016042">
    <property type="term" value="P:lipid catabolic process"/>
    <property type="evidence" value="ECO:0007669"/>
    <property type="project" value="UniProtKB-KW"/>
</dbReference>
<dbReference type="EMBL" id="CP002198">
    <property type="protein sequence ID" value="ADN14939.1"/>
    <property type="molecule type" value="Genomic_DNA"/>
</dbReference>
<dbReference type="Gene3D" id="3.40.50.1820">
    <property type="entry name" value="alpha/beta hydrolase"/>
    <property type="match status" value="1"/>
</dbReference>
<dbReference type="GO" id="GO:0003847">
    <property type="term" value="F:1-alkyl-2-acetylglycerophosphocholine esterase activity"/>
    <property type="evidence" value="ECO:0007669"/>
    <property type="project" value="TreeGrafter"/>
</dbReference>
<reference evidence="7" key="1">
    <citation type="journal article" date="2011" name="MBio">
        <title>Novel metabolic attributes of the genus Cyanothece, comprising a group of unicellular nitrogen-fixing Cyanobacteria.</title>
        <authorList>
            <person name="Bandyopadhyay A."/>
            <person name="Elvitigala T."/>
            <person name="Welsh E."/>
            <person name="Stockel J."/>
            <person name="Liberton M."/>
            <person name="Min H."/>
            <person name="Sherman L.A."/>
            <person name="Pakrasi H.B."/>
        </authorList>
    </citation>
    <scope>NUCLEOTIDE SEQUENCE [LARGE SCALE GENOMIC DNA]</scope>
    <source>
        <strain evidence="7">PCC 7822</strain>
    </source>
</reference>
<evidence type="ECO:0000256" key="1">
    <source>
        <dbReference type="ARBA" id="ARBA00022801"/>
    </source>
</evidence>
<feature type="domain" description="DUF1400" evidence="5">
    <location>
        <begin position="59"/>
        <end position="186"/>
    </location>
</feature>
<proteinExistence type="predicted"/>
<dbReference type="InterPro" id="IPR010802">
    <property type="entry name" value="DUF1400"/>
</dbReference>
<name>E0U8S5_GLOV7</name>
<evidence type="ECO:0000313" key="7">
    <source>
        <dbReference type="Proteomes" id="UP000008206"/>
    </source>
</evidence>
<dbReference type="eggNOG" id="COG4188">
    <property type="taxonomic scope" value="Bacteria"/>
</dbReference>
<keyword evidence="4" id="KW-1133">Transmembrane helix</keyword>
<keyword evidence="4" id="KW-0472">Membrane</keyword>
<dbReference type="PANTHER" id="PTHR10272">
    <property type="entry name" value="PLATELET-ACTIVATING FACTOR ACETYLHYDROLASE"/>
    <property type="match status" value="1"/>
</dbReference>
<evidence type="ECO:0000259" key="5">
    <source>
        <dbReference type="Pfam" id="PF07176"/>
    </source>
</evidence>
<dbReference type="Pfam" id="PF07176">
    <property type="entry name" value="DUF1400"/>
    <property type="match status" value="1"/>
</dbReference>
<accession>E0U8S5</accession>
<evidence type="ECO:0000256" key="4">
    <source>
        <dbReference type="SAM" id="Phobius"/>
    </source>
</evidence>
<dbReference type="ESTHER" id="cyap2-e0u8s5">
    <property type="family name" value="Duf_1400"/>
</dbReference>
<protein>
    <recommendedName>
        <fullName evidence="5">DUF1400 domain-containing protein</fullName>
    </recommendedName>
</protein>
<keyword evidence="1" id="KW-0378">Hydrolase</keyword>
<dbReference type="InterPro" id="IPR017395">
    <property type="entry name" value="Chlorophyllase-like"/>
</dbReference>
<evidence type="ECO:0000256" key="2">
    <source>
        <dbReference type="ARBA" id="ARBA00022963"/>
    </source>
</evidence>
<dbReference type="Pfam" id="PF07224">
    <property type="entry name" value="Chlorophyllase"/>
    <property type="match status" value="1"/>
</dbReference>
<dbReference type="Proteomes" id="UP000008206">
    <property type="component" value="Chromosome"/>
</dbReference>
<gene>
    <name evidence="6" type="ordered locus">Cyan7822_2982</name>
</gene>
<sequence length="591" mass="66860">MRLRQTNLKPFQLLHCKKQFLPERAPKVTLRRLNPQKRWLVYLVLGVFSALISTMPVTAAERIYFIYSPLSLSLRVQSLELFAKQGEVNQDLQFYFDRIGTSQQEQEAFRQALLEKAQLEPVLLSRLFNSDIGEALLDNFGKIINIQGGRNGKYALRAALIQAAFEPEGLTLLNFLKKLPVNMQIDLSQARALSKAFKTVVRATTEFTADIAELSQQEALATPALNFSTLTDLRQPGSYGVQKKETWQLFDQSRNRHFYVDVYKPQRWLPGKTPVVIFSHGLASRPEDYAAQAQHLASYGYVIALPDHPGSDYNRVTALIEGYQSDIFDKNEFIDRPKDISYVIDELQRRNLSEFGGRLNLDAVGVAGHSFGGYTALAVAGATFDFKYLRHECQAQFSYLNISLLLQCQALKLPQIDYNFRDERVKAVFVANPVNSGVFGPQGLAKIAIPVFLAAGTYDPATPVIFEQARSFPWLLVSQKYFLVIEGQAHVDFSQLDAGITDLIESVENLTLPSPYLINSYANAMFTAFFEVYLQNNSSYLPYLQSDYCRYLSEGEQFKCYLITAASSKILAKEIEQFYAKNSFLNGLQLR</sequence>
<keyword evidence="7" id="KW-1185">Reference proteome</keyword>
<organism evidence="6 7">
    <name type="scientific">Gloeothece verrucosa (strain PCC 7822)</name>
    <name type="common">Cyanothece sp. (strain PCC 7822)</name>
    <dbReference type="NCBI Taxonomy" id="497965"/>
    <lineage>
        <taxon>Bacteria</taxon>
        <taxon>Bacillati</taxon>
        <taxon>Cyanobacteriota</taxon>
        <taxon>Cyanophyceae</taxon>
        <taxon>Oscillatoriophycideae</taxon>
        <taxon>Chroococcales</taxon>
        <taxon>Aphanothecaceae</taxon>
        <taxon>Gloeothece</taxon>
        <taxon>Gloeothece verrucosa</taxon>
    </lineage>
</organism>
<feature type="transmembrane region" description="Helical" evidence="4">
    <location>
        <begin position="39"/>
        <end position="59"/>
    </location>
</feature>
<dbReference type="InterPro" id="IPR029058">
    <property type="entry name" value="AB_hydrolase_fold"/>
</dbReference>
<dbReference type="PANTHER" id="PTHR10272:SF13">
    <property type="entry name" value="POLY(ETHYLENE TEREPHTHALATE) HYDROLASE"/>
    <property type="match status" value="1"/>
</dbReference>
<dbReference type="OrthoDB" id="422423at2"/>
<evidence type="ECO:0000256" key="3">
    <source>
        <dbReference type="ARBA" id="ARBA00023098"/>
    </source>
</evidence>
<dbReference type="HOGENOM" id="CLU_029435_0_0_3"/>
<keyword evidence="3" id="KW-0443">Lipid metabolism</keyword>
<keyword evidence="4" id="KW-0812">Transmembrane</keyword>
<dbReference type="KEGG" id="cyj:Cyan7822_2982"/>
<dbReference type="SUPFAM" id="SSF53474">
    <property type="entry name" value="alpha/beta-Hydrolases"/>
    <property type="match status" value="1"/>
</dbReference>
<keyword evidence="2" id="KW-0442">Lipid degradation</keyword>
<evidence type="ECO:0000313" key="6">
    <source>
        <dbReference type="EMBL" id="ADN14939.1"/>
    </source>
</evidence>
<dbReference type="AlphaFoldDB" id="E0U8S5"/>